<keyword evidence="4" id="KW-1185">Reference proteome</keyword>
<dbReference type="InterPro" id="IPR001666">
    <property type="entry name" value="PI_transfer"/>
</dbReference>
<dbReference type="InterPro" id="IPR023393">
    <property type="entry name" value="START-like_dom_sf"/>
</dbReference>
<dbReference type="STRING" id="27835.A0A0N4XHS1"/>
<organism evidence="5">
    <name type="scientific">Nippostrongylus brasiliensis</name>
    <name type="common">Rat hookworm</name>
    <dbReference type="NCBI Taxonomy" id="27835"/>
    <lineage>
        <taxon>Eukaryota</taxon>
        <taxon>Metazoa</taxon>
        <taxon>Ecdysozoa</taxon>
        <taxon>Nematoda</taxon>
        <taxon>Chromadorea</taxon>
        <taxon>Rhabditida</taxon>
        <taxon>Rhabditina</taxon>
        <taxon>Rhabditomorpha</taxon>
        <taxon>Strongyloidea</taxon>
        <taxon>Heligmosomidae</taxon>
        <taxon>Nippostrongylus</taxon>
    </lineage>
</organism>
<dbReference type="GO" id="GO:0031210">
    <property type="term" value="F:phosphatidylcholine binding"/>
    <property type="evidence" value="ECO:0007669"/>
    <property type="project" value="TreeGrafter"/>
</dbReference>
<dbReference type="SUPFAM" id="SSF55961">
    <property type="entry name" value="Bet v1-like"/>
    <property type="match status" value="1"/>
</dbReference>
<evidence type="ECO:0000313" key="4">
    <source>
        <dbReference type="Proteomes" id="UP000271162"/>
    </source>
</evidence>
<protein>
    <submittedName>
        <fullName evidence="5">MIP08680p (inferred by orthology to a D. melanogaster protein)</fullName>
    </submittedName>
</protein>
<dbReference type="WBParaSite" id="NBR_0000207301-mRNA-1">
    <property type="protein sequence ID" value="NBR_0000207301-mRNA-1"/>
    <property type="gene ID" value="NBR_0000207301"/>
</dbReference>
<reference evidence="3 4" key="2">
    <citation type="submission" date="2018-11" db="EMBL/GenBank/DDBJ databases">
        <authorList>
            <consortium name="Pathogen Informatics"/>
        </authorList>
    </citation>
    <scope>NUCLEOTIDE SEQUENCE [LARGE SCALE GENOMIC DNA]</scope>
</reference>
<feature type="region of interest" description="Disordered" evidence="1">
    <location>
        <begin position="162"/>
        <end position="183"/>
    </location>
</feature>
<dbReference type="GO" id="GO:0008526">
    <property type="term" value="F:phosphatidylinositol transfer activity"/>
    <property type="evidence" value="ECO:0007669"/>
    <property type="project" value="TreeGrafter"/>
</dbReference>
<dbReference type="PANTHER" id="PTHR10658">
    <property type="entry name" value="PHOSPHATIDYLINOSITOL TRANSFER PROTEIN"/>
    <property type="match status" value="1"/>
</dbReference>
<evidence type="ECO:0000313" key="3">
    <source>
        <dbReference type="EMBL" id="VDL65663.1"/>
    </source>
</evidence>
<dbReference type="PANTHER" id="PTHR10658:SF11">
    <property type="entry name" value="VIBRATOR, ISOFORM B"/>
    <property type="match status" value="1"/>
</dbReference>
<gene>
    <name evidence="3" type="ORF">NBR_LOCUS2074</name>
</gene>
<evidence type="ECO:0000256" key="1">
    <source>
        <dbReference type="SAM" id="MobiDB-lite"/>
    </source>
</evidence>
<evidence type="ECO:0000259" key="2">
    <source>
        <dbReference type="Pfam" id="PF02121"/>
    </source>
</evidence>
<feature type="compositionally biased region" description="Polar residues" evidence="1">
    <location>
        <begin position="169"/>
        <end position="183"/>
    </location>
</feature>
<dbReference type="EMBL" id="UYSL01002104">
    <property type="protein sequence ID" value="VDL65663.1"/>
    <property type="molecule type" value="Genomic_DNA"/>
</dbReference>
<sequence>MNSGNLPCFHFSRVVLPLSVDEYQVGQLWSVAEASKAETGGGEGVEVLKNEPFDGEPLLNGQFSQGQYTHKIYHLQSKVPTLIRKIAPKGSLAIHEEAWNAYPYCKTILTNPDYMKENFFVKIETMHLPDRGTTENAHELTPEQLERREVVNINIAADNEYLNPGDINPATTPSTFVSEKTGR</sequence>
<dbReference type="GO" id="GO:0035091">
    <property type="term" value="F:phosphatidylinositol binding"/>
    <property type="evidence" value="ECO:0007669"/>
    <property type="project" value="TreeGrafter"/>
</dbReference>
<dbReference type="PRINTS" id="PR00391">
    <property type="entry name" value="PITRANSFER"/>
</dbReference>
<name>A0A0N4XHS1_NIPBR</name>
<proteinExistence type="predicted"/>
<evidence type="ECO:0000313" key="5">
    <source>
        <dbReference type="WBParaSite" id="NBR_0000207301-mRNA-1"/>
    </source>
</evidence>
<accession>A0A0N4XHS1</accession>
<dbReference type="Gene3D" id="3.30.530.20">
    <property type="match status" value="1"/>
</dbReference>
<dbReference type="AlphaFoldDB" id="A0A0N4XHS1"/>
<feature type="domain" description="Phosphatidylinositol transfer protein N-terminal" evidence="2">
    <location>
        <begin position="13"/>
        <end position="183"/>
    </location>
</feature>
<dbReference type="Proteomes" id="UP000271162">
    <property type="component" value="Unassembled WGS sequence"/>
</dbReference>
<dbReference type="GO" id="GO:0005737">
    <property type="term" value="C:cytoplasm"/>
    <property type="evidence" value="ECO:0007669"/>
    <property type="project" value="TreeGrafter"/>
</dbReference>
<reference evidence="5" key="1">
    <citation type="submission" date="2017-02" db="UniProtKB">
        <authorList>
            <consortium name="WormBaseParasite"/>
        </authorList>
    </citation>
    <scope>IDENTIFICATION</scope>
</reference>
<dbReference type="InterPro" id="IPR055261">
    <property type="entry name" value="PI_transfer_N"/>
</dbReference>
<dbReference type="GO" id="GO:0008525">
    <property type="term" value="F:phosphatidylcholine transporter activity"/>
    <property type="evidence" value="ECO:0007669"/>
    <property type="project" value="TreeGrafter"/>
</dbReference>
<dbReference type="Pfam" id="PF02121">
    <property type="entry name" value="IP_trans"/>
    <property type="match status" value="1"/>
</dbReference>